<dbReference type="InterPro" id="IPR026904">
    <property type="entry name" value="MnmG_C"/>
</dbReference>
<name>A0A9N8W894_9GLOM</name>
<keyword evidence="7" id="KW-1185">Reference proteome</keyword>
<dbReference type="InterPro" id="IPR047001">
    <property type="entry name" value="MnmG_C_subdom"/>
</dbReference>
<dbReference type="Proteomes" id="UP000789508">
    <property type="component" value="Unassembled WGS sequence"/>
</dbReference>
<sequence>MSRGTQILEDFELSPQKWKDLGININQDGIKRSAVQIMGQHGITFDRLAELVPGLSEISPSLRSLYRIYLKRQEADVEEFRKDEQLKIPEDIDYDKIYNLSAEVRLKLKLVRPTSLGAAKRIEGITPAGVLTLLKYVKRQRKSNLAPRSFSLTELQDGKHQDNEESFIQDIDK</sequence>
<dbReference type="EMBL" id="CAJVPS010000326">
    <property type="protein sequence ID" value="CAG8477147.1"/>
    <property type="molecule type" value="Genomic_DNA"/>
</dbReference>
<comment type="cofactor">
    <cofactor evidence="1">
        <name>FAD</name>
        <dbReference type="ChEBI" id="CHEBI:57692"/>
    </cofactor>
</comment>
<dbReference type="FunFam" id="1.10.150.570:FF:000001">
    <property type="entry name" value="tRNA uridine 5-carboxymethylaminomethyl modification enzyme MnmG"/>
    <property type="match status" value="1"/>
</dbReference>
<dbReference type="GO" id="GO:0050660">
    <property type="term" value="F:flavin adenine dinucleotide binding"/>
    <property type="evidence" value="ECO:0007669"/>
    <property type="project" value="InterPro"/>
</dbReference>
<dbReference type="GO" id="GO:0005739">
    <property type="term" value="C:mitochondrion"/>
    <property type="evidence" value="ECO:0007669"/>
    <property type="project" value="GOC"/>
</dbReference>
<dbReference type="InterPro" id="IPR002218">
    <property type="entry name" value="MnmG-rel"/>
</dbReference>
<dbReference type="InterPro" id="IPR049312">
    <property type="entry name" value="GIDA_C_N"/>
</dbReference>
<reference evidence="6" key="1">
    <citation type="submission" date="2021-06" db="EMBL/GenBank/DDBJ databases">
        <authorList>
            <person name="Kallberg Y."/>
            <person name="Tangrot J."/>
            <person name="Rosling A."/>
        </authorList>
    </citation>
    <scope>NUCLEOTIDE SEQUENCE</scope>
    <source>
        <strain evidence="6">FL130A</strain>
    </source>
</reference>
<evidence type="ECO:0000259" key="5">
    <source>
        <dbReference type="SMART" id="SM01228"/>
    </source>
</evidence>
<evidence type="ECO:0000256" key="1">
    <source>
        <dbReference type="ARBA" id="ARBA00001974"/>
    </source>
</evidence>
<evidence type="ECO:0000256" key="2">
    <source>
        <dbReference type="ARBA" id="ARBA00007653"/>
    </source>
</evidence>
<organism evidence="6 7">
    <name type="scientific">Ambispora leptoticha</name>
    <dbReference type="NCBI Taxonomy" id="144679"/>
    <lineage>
        <taxon>Eukaryota</taxon>
        <taxon>Fungi</taxon>
        <taxon>Fungi incertae sedis</taxon>
        <taxon>Mucoromycota</taxon>
        <taxon>Glomeromycotina</taxon>
        <taxon>Glomeromycetes</taxon>
        <taxon>Archaeosporales</taxon>
        <taxon>Ambisporaceae</taxon>
        <taxon>Ambispora</taxon>
    </lineage>
</organism>
<dbReference type="GO" id="GO:0030488">
    <property type="term" value="P:tRNA methylation"/>
    <property type="evidence" value="ECO:0007669"/>
    <property type="project" value="TreeGrafter"/>
</dbReference>
<feature type="domain" description="tRNA uridine 5-carboxymethylaminomethyl modification enzyme C-terminal subdomain" evidence="5">
    <location>
        <begin position="64"/>
        <end position="135"/>
    </location>
</feature>
<dbReference type="Pfam" id="PF21680">
    <property type="entry name" value="GIDA_C_1st"/>
    <property type="match status" value="1"/>
</dbReference>
<dbReference type="GO" id="GO:0070899">
    <property type="term" value="P:mitochondrial tRNA wobble uridine modification"/>
    <property type="evidence" value="ECO:0007669"/>
    <property type="project" value="UniProtKB-ARBA"/>
</dbReference>
<keyword evidence="4" id="KW-0274">FAD</keyword>
<dbReference type="PANTHER" id="PTHR11806:SF0">
    <property type="entry name" value="PROTEIN MTO1 HOMOLOG, MITOCHONDRIAL"/>
    <property type="match status" value="1"/>
</dbReference>
<gene>
    <name evidence="6" type="ORF">ALEPTO_LOCUS2298</name>
</gene>
<comment type="similarity">
    <text evidence="2">Belongs to the MnmG family.</text>
</comment>
<comment type="caution">
    <text evidence="6">The sequence shown here is derived from an EMBL/GenBank/DDBJ whole genome shotgun (WGS) entry which is preliminary data.</text>
</comment>
<dbReference type="InterPro" id="IPR044920">
    <property type="entry name" value="MnmG_C_subdom_sf"/>
</dbReference>
<accession>A0A9N8W894</accession>
<dbReference type="PANTHER" id="PTHR11806">
    <property type="entry name" value="GLUCOSE INHIBITED DIVISION PROTEIN A"/>
    <property type="match status" value="1"/>
</dbReference>
<evidence type="ECO:0000313" key="7">
    <source>
        <dbReference type="Proteomes" id="UP000789508"/>
    </source>
</evidence>
<proteinExistence type="inferred from homology"/>
<dbReference type="Pfam" id="PF13932">
    <property type="entry name" value="SAM_GIDA_C"/>
    <property type="match status" value="1"/>
</dbReference>
<dbReference type="SMART" id="SM01228">
    <property type="entry name" value="GIDA_assoc_3"/>
    <property type="match status" value="1"/>
</dbReference>
<evidence type="ECO:0000256" key="4">
    <source>
        <dbReference type="ARBA" id="ARBA00022827"/>
    </source>
</evidence>
<evidence type="ECO:0000313" key="6">
    <source>
        <dbReference type="EMBL" id="CAG8477147.1"/>
    </source>
</evidence>
<dbReference type="AlphaFoldDB" id="A0A9N8W894"/>
<keyword evidence="3" id="KW-0285">Flavoprotein</keyword>
<dbReference type="OrthoDB" id="3329at2759"/>
<protein>
    <submittedName>
        <fullName evidence="6">12352_t:CDS:1</fullName>
    </submittedName>
</protein>
<evidence type="ECO:0000256" key="3">
    <source>
        <dbReference type="ARBA" id="ARBA00022630"/>
    </source>
</evidence>
<dbReference type="Gene3D" id="1.10.150.570">
    <property type="entry name" value="GidA associated domain, C-terminal subdomain"/>
    <property type="match status" value="1"/>
</dbReference>